<dbReference type="EMBL" id="FNHU01000002">
    <property type="protein sequence ID" value="SDM41093.1"/>
    <property type="molecule type" value="Genomic_DNA"/>
</dbReference>
<dbReference type="PROSITE" id="PS51186">
    <property type="entry name" value="GNAT"/>
    <property type="match status" value="1"/>
</dbReference>
<evidence type="ECO:0000313" key="3">
    <source>
        <dbReference type="Proteomes" id="UP000199671"/>
    </source>
</evidence>
<dbReference type="InterPro" id="IPR000182">
    <property type="entry name" value="GNAT_dom"/>
</dbReference>
<dbReference type="GO" id="GO:0005840">
    <property type="term" value="C:ribosome"/>
    <property type="evidence" value="ECO:0007669"/>
    <property type="project" value="UniProtKB-KW"/>
</dbReference>
<dbReference type="GO" id="GO:0016747">
    <property type="term" value="F:acyltransferase activity, transferring groups other than amino-acyl groups"/>
    <property type="evidence" value="ECO:0007669"/>
    <property type="project" value="InterPro"/>
</dbReference>
<feature type="domain" description="N-acetyltransferase" evidence="1">
    <location>
        <begin position="8"/>
        <end position="167"/>
    </location>
</feature>
<dbReference type="AlphaFoldDB" id="A0A1G9T035"/>
<keyword evidence="2" id="KW-0689">Ribosomal protein</keyword>
<name>A0A1G9T035_9ACTO</name>
<gene>
    <name evidence="2" type="ORF">SAMN04487766_102163</name>
</gene>
<dbReference type="OrthoDB" id="4553064at2"/>
<accession>A0A1G9T035</accession>
<dbReference type="InterPro" id="IPR050276">
    <property type="entry name" value="MshD_Acetyltransferase"/>
</dbReference>
<sequence>MAIEDDAVVIRPLRPEETPLLEDFLLEAVYVPEDFTGQVPRSVIYDDPMCRAHFERFGALPDDRALVAEVDGRVVGACWVRTTKGYGHLDASTPAFSISLYREYRGRGIGTRMLRRMLQGLREAGYARASLGVVKANRAVHLYERLGFRIVGDGFDETEWLMVCDLQDAPAGPQQD</sequence>
<keyword evidence="2" id="KW-0687">Ribonucleoprotein</keyword>
<organism evidence="2 3">
    <name type="scientific">Actinomyces ruminicola</name>
    <dbReference type="NCBI Taxonomy" id="332524"/>
    <lineage>
        <taxon>Bacteria</taxon>
        <taxon>Bacillati</taxon>
        <taxon>Actinomycetota</taxon>
        <taxon>Actinomycetes</taxon>
        <taxon>Actinomycetales</taxon>
        <taxon>Actinomycetaceae</taxon>
        <taxon>Actinomyces</taxon>
    </lineage>
</organism>
<protein>
    <submittedName>
        <fullName evidence="2">Ribosomal protein S18 acetylase RimI</fullName>
    </submittedName>
</protein>
<dbReference type="Proteomes" id="UP000199671">
    <property type="component" value="Unassembled WGS sequence"/>
</dbReference>
<proteinExistence type="predicted"/>
<dbReference type="InterPro" id="IPR016181">
    <property type="entry name" value="Acyl_CoA_acyltransferase"/>
</dbReference>
<dbReference type="RefSeq" id="WP_092607835.1">
    <property type="nucleotide sequence ID" value="NZ_FNHU01000002.1"/>
</dbReference>
<dbReference type="SUPFAM" id="SSF55729">
    <property type="entry name" value="Acyl-CoA N-acyltransferases (Nat)"/>
    <property type="match status" value="1"/>
</dbReference>
<dbReference type="CDD" id="cd04301">
    <property type="entry name" value="NAT_SF"/>
    <property type="match status" value="1"/>
</dbReference>
<dbReference type="Pfam" id="PF00583">
    <property type="entry name" value="Acetyltransf_1"/>
    <property type="match status" value="1"/>
</dbReference>
<evidence type="ECO:0000313" key="2">
    <source>
        <dbReference type="EMBL" id="SDM41093.1"/>
    </source>
</evidence>
<dbReference type="Gene3D" id="3.40.630.30">
    <property type="match status" value="1"/>
</dbReference>
<evidence type="ECO:0000259" key="1">
    <source>
        <dbReference type="PROSITE" id="PS51186"/>
    </source>
</evidence>
<reference evidence="2 3" key="1">
    <citation type="submission" date="2016-10" db="EMBL/GenBank/DDBJ databases">
        <authorList>
            <person name="de Groot N.N."/>
        </authorList>
    </citation>
    <scope>NUCLEOTIDE SEQUENCE [LARGE SCALE GENOMIC DNA]</scope>
    <source>
        <strain evidence="2 3">KPR-7B</strain>
    </source>
</reference>
<dbReference type="PANTHER" id="PTHR43617">
    <property type="entry name" value="L-AMINO ACID N-ACETYLTRANSFERASE"/>
    <property type="match status" value="1"/>
</dbReference>